<proteinExistence type="inferred from homology"/>
<evidence type="ECO:0000259" key="7">
    <source>
        <dbReference type="PROSITE" id="PS51782"/>
    </source>
</evidence>
<dbReference type="PROSITE" id="PS51782">
    <property type="entry name" value="LYSM"/>
    <property type="match status" value="3"/>
</dbReference>
<evidence type="ECO:0000256" key="5">
    <source>
        <dbReference type="SAM" id="MobiDB-lite"/>
    </source>
</evidence>
<comment type="caution">
    <text evidence="8">The sequence shown here is derived from an EMBL/GenBank/DDBJ whole genome shotgun (WGS) entry which is preliminary data.</text>
</comment>
<dbReference type="GO" id="GO:0008061">
    <property type="term" value="F:chitin binding"/>
    <property type="evidence" value="ECO:0007669"/>
    <property type="project" value="UniProtKB-KW"/>
</dbReference>
<evidence type="ECO:0000313" key="9">
    <source>
        <dbReference type="Proteomes" id="UP000275385"/>
    </source>
</evidence>
<dbReference type="Proteomes" id="UP000275385">
    <property type="component" value="Unassembled WGS sequence"/>
</dbReference>
<dbReference type="Gene3D" id="3.10.350.10">
    <property type="entry name" value="LysM domain"/>
    <property type="match status" value="4"/>
</dbReference>
<keyword evidence="3" id="KW-0843">Virulence</keyword>
<dbReference type="InterPro" id="IPR018392">
    <property type="entry name" value="LysM"/>
</dbReference>
<feature type="region of interest" description="Disordered" evidence="5">
    <location>
        <begin position="555"/>
        <end position="593"/>
    </location>
</feature>
<dbReference type="InterPro" id="IPR052210">
    <property type="entry name" value="LysM1-like"/>
</dbReference>
<keyword evidence="9" id="KW-1185">Reference proteome</keyword>
<feature type="region of interest" description="Disordered" evidence="5">
    <location>
        <begin position="373"/>
        <end position="407"/>
    </location>
</feature>
<name>A0A420Y0T7_9PEZI</name>
<dbReference type="STRING" id="177199.A0A420Y0T7"/>
<keyword evidence="1" id="KW-0147">Chitin-binding</keyword>
<dbReference type="OrthoDB" id="1193027at2759"/>
<dbReference type="Pfam" id="PF01476">
    <property type="entry name" value="LysM"/>
    <property type="match status" value="1"/>
</dbReference>
<dbReference type="SUPFAM" id="SSF54106">
    <property type="entry name" value="LysM domain"/>
    <property type="match status" value="1"/>
</dbReference>
<evidence type="ECO:0000256" key="2">
    <source>
        <dbReference type="ARBA" id="ARBA00022729"/>
    </source>
</evidence>
<evidence type="ECO:0000256" key="1">
    <source>
        <dbReference type="ARBA" id="ARBA00022669"/>
    </source>
</evidence>
<dbReference type="PANTHER" id="PTHR34997">
    <property type="entry name" value="AM15"/>
    <property type="match status" value="1"/>
</dbReference>
<evidence type="ECO:0000256" key="4">
    <source>
        <dbReference type="ARBA" id="ARBA00044955"/>
    </source>
</evidence>
<feature type="compositionally biased region" description="Low complexity" evidence="5">
    <location>
        <begin position="387"/>
        <end position="397"/>
    </location>
</feature>
<dbReference type="EMBL" id="QVQW01000072">
    <property type="protein sequence ID" value="RKU41544.1"/>
    <property type="molecule type" value="Genomic_DNA"/>
</dbReference>
<feature type="signal peptide" evidence="6">
    <location>
        <begin position="1"/>
        <end position="21"/>
    </location>
</feature>
<sequence>MGAKALQYFLAICLCFGSTFAQFNLYPGVNADKLAKALNTTTACISALNRTLPSCDQTLLQMTQNLENYWWTDSNLTAICSTNCSQEVTFWSTDALADCDNQYYTAYGKLVPIWEVTDRFRDSVDFACMESWSDDYDYCLTESQEWVGADVSGLGMTDPTQVRMATLYNDTTLCNSCFLDQLFARVTSPYLPDTDHSDYLVDQIFDVYQVCNVTLPDFTVRALDWYDLAPPLTSTYLGSSTTSGVATATGSAPAATTTCLGQSVSSGTGCDALATKYGVGTGALQYYSNSDNCTFTTAACLPSACKLQQVQTGDTCASLAAAVGGNTTLTQFLKWNPYVMGLCDSLTAGQYICMSSPGTTGTYTLAPPPLGTDAGDGNQQRGGAGGIVTPTTTATDTWNPISGGAAPSPTQDGLVTNCNNYASAVSGQGCYDFATSHGIQPTQLYAWNPVLGLSGSACATALWASEYYCIGTWTTTSTTVIAPGPTQTGIASNCNKYAAAIKDDVCSVFASRNSISLDQLYAWNAVLGTTGQNCGSSLWAGEYYCVGVSASGSTTIKSTSATTTSKPTSSSSSTKTTSPTSKTSSTTKVQPAGPTQTGIVATCNKYATPATNQGCYDFAVAQGITQANLYKWNPVLGPNGENCGTQFWYGEYYCVGSS</sequence>
<gene>
    <name evidence="8" type="ORF">DL546_001268</name>
</gene>
<organism evidence="8 9">
    <name type="scientific">Coniochaeta pulveracea</name>
    <dbReference type="NCBI Taxonomy" id="177199"/>
    <lineage>
        <taxon>Eukaryota</taxon>
        <taxon>Fungi</taxon>
        <taxon>Dikarya</taxon>
        <taxon>Ascomycota</taxon>
        <taxon>Pezizomycotina</taxon>
        <taxon>Sordariomycetes</taxon>
        <taxon>Sordariomycetidae</taxon>
        <taxon>Coniochaetales</taxon>
        <taxon>Coniochaetaceae</taxon>
        <taxon>Coniochaeta</taxon>
    </lineage>
</organism>
<comment type="similarity">
    <text evidence="4">Belongs to the secreted LysM effector family.</text>
</comment>
<reference evidence="8 9" key="1">
    <citation type="submission" date="2018-08" db="EMBL/GenBank/DDBJ databases">
        <title>Draft genome of the lignicolous fungus Coniochaeta pulveracea.</title>
        <authorList>
            <person name="Borstlap C.J."/>
            <person name="De Witt R.N."/>
            <person name="Botha A."/>
            <person name="Volschenk H."/>
        </authorList>
    </citation>
    <scope>NUCLEOTIDE SEQUENCE [LARGE SCALE GENOMIC DNA]</scope>
    <source>
        <strain evidence="8 9">CAB683</strain>
    </source>
</reference>
<evidence type="ECO:0000256" key="6">
    <source>
        <dbReference type="SAM" id="SignalP"/>
    </source>
</evidence>
<feature type="domain" description="LysM" evidence="7">
    <location>
        <begin position="306"/>
        <end position="354"/>
    </location>
</feature>
<dbReference type="PANTHER" id="PTHR34997:SF2">
    <property type="entry name" value="LYSM DOMAIN-CONTAINING PROTEIN-RELATED"/>
    <property type="match status" value="1"/>
</dbReference>
<feature type="compositionally biased region" description="Low complexity" evidence="5">
    <location>
        <begin position="555"/>
        <end position="588"/>
    </location>
</feature>
<dbReference type="InterPro" id="IPR036779">
    <property type="entry name" value="LysM_dom_sf"/>
</dbReference>
<feature type="domain" description="LysM" evidence="7">
    <location>
        <begin position="420"/>
        <end position="470"/>
    </location>
</feature>
<evidence type="ECO:0000256" key="3">
    <source>
        <dbReference type="ARBA" id="ARBA00023026"/>
    </source>
</evidence>
<protein>
    <recommendedName>
        <fullName evidence="7">LysM domain-containing protein</fullName>
    </recommendedName>
</protein>
<evidence type="ECO:0000313" key="8">
    <source>
        <dbReference type="EMBL" id="RKU41544.1"/>
    </source>
</evidence>
<dbReference type="AlphaFoldDB" id="A0A420Y0T7"/>
<keyword evidence="2 6" id="KW-0732">Signal</keyword>
<feature type="domain" description="LysM" evidence="7">
    <location>
        <begin position="496"/>
        <end position="546"/>
    </location>
</feature>
<feature type="chain" id="PRO_5019113579" description="LysM domain-containing protein" evidence="6">
    <location>
        <begin position="22"/>
        <end position="658"/>
    </location>
</feature>
<accession>A0A420Y0T7</accession>